<proteinExistence type="predicted"/>
<dbReference type="STRING" id="685588.A0A067SCI1"/>
<evidence type="ECO:0000313" key="3">
    <source>
        <dbReference type="EMBL" id="KDR68601.1"/>
    </source>
</evidence>
<dbReference type="AlphaFoldDB" id="A0A067SCI1"/>
<evidence type="ECO:0000256" key="1">
    <source>
        <dbReference type="SAM" id="MobiDB-lite"/>
    </source>
</evidence>
<keyword evidence="4" id="KW-1185">Reference proteome</keyword>
<evidence type="ECO:0000259" key="2">
    <source>
        <dbReference type="Pfam" id="PF25534"/>
    </source>
</evidence>
<reference evidence="4" key="1">
    <citation type="journal article" date="2014" name="Proc. Natl. Acad. Sci. U.S.A.">
        <title>Extensive sampling of basidiomycete genomes demonstrates inadequacy of the white-rot/brown-rot paradigm for wood decay fungi.</title>
        <authorList>
            <person name="Riley R."/>
            <person name="Salamov A.A."/>
            <person name="Brown D.W."/>
            <person name="Nagy L.G."/>
            <person name="Floudas D."/>
            <person name="Held B.W."/>
            <person name="Levasseur A."/>
            <person name="Lombard V."/>
            <person name="Morin E."/>
            <person name="Otillar R."/>
            <person name="Lindquist E.A."/>
            <person name="Sun H."/>
            <person name="LaButti K.M."/>
            <person name="Schmutz J."/>
            <person name="Jabbour D."/>
            <person name="Luo H."/>
            <person name="Baker S.E."/>
            <person name="Pisabarro A.G."/>
            <person name="Walton J.D."/>
            <person name="Blanchette R.A."/>
            <person name="Henrissat B."/>
            <person name="Martin F."/>
            <person name="Cullen D."/>
            <person name="Hibbett D.S."/>
            <person name="Grigoriev I.V."/>
        </authorList>
    </citation>
    <scope>NUCLEOTIDE SEQUENCE [LARGE SCALE GENOMIC DNA]</scope>
    <source>
        <strain evidence="4">CBS 339.88</strain>
    </source>
</reference>
<accession>A0A067SCI1</accession>
<dbReference type="HOGENOM" id="CLU_060356_0_1_1"/>
<evidence type="ECO:0000313" key="4">
    <source>
        <dbReference type="Proteomes" id="UP000027222"/>
    </source>
</evidence>
<gene>
    <name evidence="3" type="ORF">GALMADRAFT_215745</name>
</gene>
<dbReference type="Pfam" id="PF25534">
    <property type="entry name" value="DUF7918"/>
    <property type="match status" value="1"/>
</dbReference>
<protein>
    <recommendedName>
        <fullName evidence="2">DUF7918 domain-containing protein</fullName>
    </recommendedName>
</protein>
<name>A0A067SCI1_GALM3</name>
<dbReference type="EMBL" id="KL142407">
    <property type="protein sequence ID" value="KDR68601.1"/>
    <property type="molecule type" value="Genomic_DNA"/>
</dbReference>
<dbReference type="Proteomes" id="UP000027222">
    <property type="component" value="Unassembled WGS sequence"/>
</dbReference>
<dbReference type="OrthoDB" id="3364132at2759"/>
<dbReference type="InterPro" id="IPR057678">
    <property type="entry name" value="DUF7918"/>
</dbReference>
<sequence>MPPIGCFSSWVQVDGEVLPEYQVEYSPDGTQATCWIPSELGKEFQIGYQDSVGALTTASKVFVDGTFCNATITYSRHSPRYKTSVIIHKGAPISATAIRPFVFAPCQLLDDDNLLMNSPAVGEIKVVVEEIEVRESSNISVDARNLPPLHIHERAKKGIVHDVLIADGIVPPPNPPPRKPLAATEDVIDLTLDDDDDEEHRQPSRQNRNNVKAEIKQERSVVFDDSVIDLT</sequence>
<feature type="region of interest" description="Disordered" evidence="1">
    <location>
        <begin position="192"/>
        <end position="213"/>
    </location>
</feature>
<organism evidence="3 4">
    <name type="scientific">Galerina marginata (strain CBS 339.88)</name>
    <dbReference type="NCBI Taxonomy" id="685588"/>
    <lineage>
        <taxon>Eukaryota</taxon>
        <taxon>Fungi</taxon>
        <taxon>Dikarya</taxon>
        <taxon>Basidiomycota</taxon>
        <taxon>Agaricomycotina</taxon>
        <taxon>Agaricomycetes</taxon>
        <taxon>Agaricomycetidae</taxon>
        <taxon>Agaricales</taxon>
        <taxon>Agaricineae</taxon>
        <taxon>Strophariaceae</taxon>
        <taxon>Galerina</taxon>
    </lineage>
</organism>
<feature type="domain" description="DUF7918" evidence="2">
    <location>
        <begin position="11"/>
        <end position="158"/>
    </location>
</feature>